<protein>
    <submittedName>
        <fullName evidence="14">PRSS12 protein</fullName>
    </submittedName>
</protein>
<dbReference type="AlphaFoldDB" id="A0A8K0E6E8"/>
<comment type="caution">
    <text evidence="9">Lacks conserved residue(s) required for the propagation of feature annotation.</text>
</comment>
<evidence type="ECO:0000313" key="15">
    <source>
        <dbReference type="Proteomes" id="UP000838412"/>
    </source>
</evidence>
<dbReference type="OrthoDB" id="536948at2759"/>
<dbReference type="FunFam" id="3.10.250.10:FF:000016">
    <property type="entry name" value="Scavenger receptor cysteine-rich protein type 12"/>
    <property type="match status" value="3"/>
</dbReference>
<feature type="transmembrane region" description="Helical" evidence="11">
    <location>
        <begin position="383"/>
        <end position="407"/>
    </location>
</feature>
<evidence type="ECO:0000256" key="1">
    <source>
        <dbReference type="ARBA" id="ARBA00004167"/>
    </source>
</evidence>
<evidence type="ECO:0000313" key="14">
    <source>
        <dbReference type="EMBL" id="CAH1243347.1"/>
    </source>
</evidence>
<evidence type="ECO:0000256" key="4">
    <source>
        <dbReference type="ARBA" id="ARBA00022737"/>
    </source>
</evidence>
<keyword evidence="5 11" id="KW-1133">Transmembrane helix</keyword>
<evidence type="ECO:0000256" key="8">
    <source>
        <dbReference type="ARBA" id="ARBA00023180"/>
    </source>
</evidence>
<evidence type="ECO:0000259" key="13">
    <source>
        <dbReference type="PROSITE" id="PS50287"/>
    </source>
</evidence>
<dbReference type="SUPFAM" id="SSF56487">
    <property type="entry name" value="SRCR-like"/>
    <property type="match status" value="3"/>
</dbReference>
<dbReference type="PANTHER" id="PTHR48071">
    <property type="entry name" value="SRCR DOMAIN-CONTAINING PROTEIN"/>
    <property type="match status" value="1"/>
</dbReference>
<dbReference type="PRINTS" id="PR00258">
    <property type="entry name" value="SPERACTRCPTR"/>
</dbReference>
<feature type="chain" id="PRO_5035482116" evidence="12">
    <location>
        <begin position="22"/>
        <end position="544"/>
    </location>
</feature>
<evidence type="ECO:0000256" key="9">
    <source>
        <dbReference type="PROSITE-ProRule" id="PRU00196"/>
    </source>
</evidence>
<keyword evidence="15" id="KW-1185">Reference proteome</keyword>
<feature type="domain" description="SRCR" evidence="13">
    <location>
        <begin position="26"/>
        <end position="129"/>
    </location>
</feature>
<keyword evidence="4" id="KW-0677">Repeat</keyword>
<dbReference type="InterPro" id="IPR036772">
    <property type="entry name" value="SRCR-like_dom_sf"/>
</dbReference>
<evidence type="ECO:0000256" key="2">
    <source>
        <dbReference type="ARBA" id="ARBA00022692"/>
    </source>
</evidence>
<gene>
    <name evidence="14" type="primary">PRSS12</name>
    <name evidence="14" type="ORF">BLAG_LOCUS6342</name>
</gene>
<dbReference type="GO" id="GO:0016020">
    <property type="term" value="C:membrane"/>
    <property type="evidence" value="ECO:0007669"/>
    <property type="project" value="UniProtKB-SubCell"/>
</dbReference>
<accession>A0A8K0E6E8</accession>
<dbReference type="SMART" id="SM00202">
    <property type="entry name" value="SR"/>
    <property type="match status" value="3"/>
</dbReference>
<dbReference type="EMBL" id="OV696698">
    <property type="protein sequence ID" value="CAH1243347.1"/>
    <property type="molecule type" value="Genomic_DNA"/>
</dbReference>
<evidence type="ECO:0000256" key="11">
    <source>
        <dbReference type="SAM" id="Phobius"/>
    </source>
</evidence>
<dbReference type="PANTHER" id="PTHR48071:SF18">
    <property type="entry name" value="DELETED IN MALIGNANT BRAIN TUMORS 1 PROTEIN-RELATED"/>
    <property type="match status" value="1"/>
</dbReference>
<organism evidence="14 15">
    <name type="scientific">Branchiostoma lanceolatum</name>
    <name type="common">Common lancelet</name>
    <name type="synonym">Amphioxus lanceolatum</name>
    <dbReference type="NCBI Taxonomy" id="7740"/>
    <lineage>
        <taxon>Eukaryota</taxon>
        <taxon>Metazoa</taxon>
        <taxon>Chordata</taxon>
        <taxon>Cephalochordata</taxon>
        <taxon>Leptocardii</taxon>
        <taxon>Amphioxiformes</taxon>
        <taxon>Branchiostomatidae</taxon>
        <taxon>Branchiostoma</taxon>
    </lineage>
</organism>
<feature type="region of interest" description="Disordered" evidence="10">
    <location>
        <begin position="461"/>
        <end position="544"/>
    </location>
</feature>
<dbReference type="InterPro" id="IPR001190">
    <property type="entry name" value="SRCR"/>
</dbReference>
<dbReference type="PROSITE" id="PS50287">
    <property type="entry name" value="SRCR_2"/>
    <property type="match status" value="3"/>
</dbReference>
<feature type="region of interest" description="Disordered" evidence="10">
    <location>
        <begin position="414"/>
        <end position="433"/>
    </location>
</feature>
<evidence type="ECO:0000256" key="7">
    <source>
        <dbReference type="ARBA" id="ARBA00023157"/>
    </source>
</evidence>
<name>A0A8K0E6E8_BRALA</name>
<comment type="subcellular location">
    <subcellularLocation>
        <location evidence="1">Membrane</location>
        <topology evidence="1">Single-pass membrane protein</topology>
    </subcellularLocation>
</comment>
<keyword evidence="2 11" id="KW-0812">Transmembrane</keyword>
<keyword evidence="7 9" id="KW-1015">Disulfide bond</keyword>
<reference evidence="14" key="1">
    <citation type="submission" date="2022-01" db="EMBL/GenBank/DDBJ databases">
        <authorList>
            <person name="Braso-Vives M."/>
        </authorList>
    </citation>
    <scope>NUCLEOTIDE SEQUENCE</scope>
</reference>
<keyword evidence="6 11" id="KW-0472">Membrane</keyword>
<dbReference type="Gene3D" id="3.10.250.10">
    <property type="entry name" value="SRCR-like domain"/>
    <property type="match status" value="3"/>
</dbReference>
<feature type="compositionally biased region" description="Basic and acidic residues" evidence="10">
    <location>
        <begin position="480"/>
        <end position="512"/>
    </location>
</feature>
<evidence type="ECO:0000256" key="10">
    <source>
        <dbReference type="SAM" id="MobiDB-lite"/>
    </source>
</evidence>
<feature type="compositionally biased region" description="Basic residues" evidence="10">
    <location>
        <begin position="518"/>
        <end position="528"/>
    </location>
</feature>
<feature type="domain" description="SRCR" evidence="13">
    <location>
        <begin position="132"/>
        <end position="233"/>
    </location>
</feature>
<keyword evidence="3 12" id="KW-0732">Signal</keyword>
<evidence type="ECO:0000256" key="12">
    <source>
        <dbReference type="SAM" id="SignalP"/>
    </source>
</evidence>
<proteinExistence type="predicted"/>
<sequence length="544" mass="59224">MAVEGWKCLLLAAVTLQLAVAAVQKVRLADGDAESEGRVEVYDSDRWFTLCGNDWTIPAARTVCRELGFGDVKFPKSTYAMRTSFFGKGGQTIYPRGFACWADSTSLSECRETRVRCGLGDDVASVFCKDRVRLSGGAVPHQGRLEVLRDGVWTTVCGRSWGDPEAQVACRQLGFPGAVDWRWSVEYFPRAPEGVPTPQYVLACNGSERSLLNCNRLQVGDCSHSEDVGLLCEAGVRLAGGTTQSEGRVEVYHKGRWGAVCDRDWAANKEGAVVCKELGFHGNAENIPSDHDDDLPKRPVWINGTRCTGSEDRLRRCVFDRAAWGDGEAGRPGCGAGEAVAVRCNGSSKAISFPESYSITPTPGTRAPSDEDHVPSTLSAGSIAAITVCAVIIAVLLVILVVLLVVLRRKGDTIEWSRPPPYNPEVPVTSHPPTSAYRQVEEQSEPGQVQLNPSSAEVTYATPVKTKRKAPPPPSTPPSGDDRHYSTIDERLIGEDDPKDKQKSDVRSKRVPEYALVNKKKNKQTKLSKSHDSGVPLLRDSSKR</sequence>
<dbReference type="Proteomes" id="UP000838412">
    <property type="component" value="Chromosome 13"/>
</dbReference>
<feature type="disulfide bond" evidence="9">
    <location>
        <begin position="100"/>
        <end position="110"/>
    </location>
</feature>
<feature type="signal peptide" evidence="12">
    <location>
        <begin position="1"/>
        <end position="21"/>
    </location>
</feature>
<dbReference type="Pfam" id="PF00530">
    <property type="entry name" value="SRCR"/>
    <property type="match status" value="3"/>
</dbReference>
<feature type="disulfide bond" evidence="9">
    <location>
        <begin position="307"/>
        <end position="317"/>
    </location>
</feature>
<feature type="disulfide bond" evidence="9">
    <location>
        <begin position="204"/>
        <end position="214"/>
    </location>
</feature>
<evidence type="ECO:0000256" key="3">
    <source>
        <dbReference type="ARBA" id="ARBA00022729"/>
    </source>
</evidence>
<keyword evidence="8" id="KW-0325">Glycoprotein</keyword>
<evidence type="ECO:0000256" key="6">
    <source>
        <dbReference type="ARBA" id="ARBA00023136"/>
    </source>
</evidence>
<feature type="domain" description="SRCR" evidence="13">
    <location>
        <begin position="236"/>
        <end position="345"/>
    </location>
</feature>
<evidence type="ECO:0000256" key="5">
    <source>
        <dbReference type="ARBA" id="ARBA00022989"/>
    </source>
</evidence>